<proteinExistence type="predicted"/>
<dbReference type="InterPro" id="IPR036698">
    <property type="entry name" value="TM1070-like_sf"/>
</dbReference>
<gene>
    <name evidence="1" type="ORF">G1H10_23150</name>
</gene>
<sequence>MATSQPVEAERSPAGEGHRVWHVPDCFLPSRSVGEHPSHEALCVLNVSDEDARLELQLFFADREPVTSVVTVPARRNVHIRTDQPEMVGVTIPRDVPYGCRIQSSVPVTVQYSRLDAQDGYELMTTAAMPIA</sequence>
<protein>
    <recommendedName>
        <fullName evidence="3">Sensory rhodopsin transducer</fullName>
    </recommendedName>
</protein>
<evidence type="ECO:0000313" key="1">
    <source>
        <dbReference type="EMBL" id="NEE03066.1"/>
    </source>
</evidence>
<accession>A0A6L9SCV9</accession>
<dbReference type="EMBL" id="JAAGOA010000019">
    <property type="protein sequence ID" value="NEE03066.1"/>
    <property type="molecule type" value="Genomic_DNA"/>
</dbReference>
<dbReference type="Gene3D" id="2.60.290.11">
    <property type="entry name" value="TM1070-like"/>
    <property type="match status" value="1"/>
</dbReference>
<name>A0A6L9SCV9_9ACTN</name>
<organism evidence="1 2">
    <name type="scientific">Phytoactinopolyspora halotolerans</name>
    <dbReference type="NCBI Taxonomy" id="1981512"/>
    <lineage>
        <taxon>Bacteria</taxon>
        <taxon>Bacillati</taxon>
        <taxon>Actinomycetota</taxon>
        <taxon>Actinomycetes</taxon>
        <taxon>Jiangellales</taxon>
        <taxon>Jiangellaceae</taxon>
        <taxon>Phytoactinopolyspora</taxon>
    </lineage>
</organism>
<dbReference type="Pfam" id="PF07100">
    <property type="entry name" value="ASRT"/>
    <property type="match status" value="1"/>
</dbReference>
<comment type="caution">
    <text evidence="1">The sequence shown here is derived from an EMBL/GenBank/DDBJ whole genome shotgun (WGS) entry which is preliminary data.</text>
</comment>
<reference evidence="1 2" key="1">
    <citation type="submission" date="2020-02" db="EMBL/GenBank/DDBJ databases">
        <authorList>
            <person name="Li X.-J."/>
            <person name="Han X.-M."/>
        </authorList>
    </citation>
    <scope>NUCLEOTIDE SEQUENCE [LARGE SCALE GENOMIC DNA]</scope>
    <source>
        <strain evidence="1 2">CCTCC AB 2017055</strain>
    </source>
</reference>
<dbReference type="AlphaFoldDB" id="A0A6L9SCV9"/>
<dbReference type="SUPFAM" id="SSF89232">
    <property type="entry name" value="Hypothetical protein TM1070"/>
    <property type="match status" value="1"/>
</dbReference>
<evidence type="ECO:0000313" key="2">
    <source>
        <dbReference type="Proteomes" id="UP000475214"/>
    </source>
</evidence>
<dbReference type="Proteomes" id="UP000475214">
    <property type="component" value="Unassembled WGS sequence"/>
</dbReference>
<evidence type="ECO:0008006" key="3">
    <source>
        <dbReference type="Google" id="ProtNLM"/>
    </source>
</evidence>
<keyword evidence="2" id="KW-1185">Reference proteome</keyword>
<dbReference type="InterPro" id="IPR009794">
    <property type="entry name" value="ASRT"/>
</dbReference>